<dbReference type="Proteomes" id="UP000238375">
    <property type="component" value="Unassembled WGS sequence"/>
</dbReference>
<comment type="caution">
    <text evidence="1">The sequence shown here is derived from an EMBL/GenBank/DDBJ whole genome shotgun (WGS) entry which is preliminary data.</text>
</comment>
<sequence length="116" mass="13234">MLKAKICDRFGIPNLFNEQGGDSAEQRQHLKIADVRKAVKVHNLFQLLVYSGLKAQFDQAKSTNRLIMKTNSLLFGKWDENCRYLPVGTMKSKTDMRSLLNALKDPGGLLEWIETH</sequence>
<organism evidence="1 2">
    <name type="scientific">Spirosoma oryzae</name>
    <dbReference type="NCBI Taxonomy" id="1469603"/>
    <lineage>
        <taxon>Bacteria</taxon>
        <taxon>Pseudomonadati</taxon>
        <taxon>Bacteroidota</taxon>
        <taxon>Cytophagia</taxon>
        <taxon>Cytophagales</taxon>
        <taxon>Cytophagaceae</taxon>
        <taxon>Spirosoma</taxon>
    </lineage>
</organism>
<dbReference type="AlphaFoldDB" id="A0A2T0SRJ6"/>
<dbReference type="EMBL" id="PVTE01000013">
    <property type="protein sequence ID" value="PRY36026.1"/>
    <property type="molecule type" value="Genomic_DNA"/>
</dbReference>
<keyword evidence="2" id="KW-1185">Reference proteome</keyword>
<evidence type="ECO:0000313" key="1">
    <source>
        <dbReference type="EMBL" id="PRY36026.1"/>
    </source>
</evidence>
<evidence type="ECO:0000313" key="2">
    <source>
        <dbReference type="Proteomes" id="UP000238375"/>
    </source>
</evidence>
<proteinExistence type="predicted"/>
<name>A0A2T0SRJ6_9BACT</name>
<accession>A0A2T0SRJ6</accession>
<protein>
    <submittedName>
        <fullName evidence="1">Uncharacterized protein</fullName>
    </submittedName>
</protein>
<reference evidence="1 2" key="1">
    <citation type="submission" date="2018-03" db="EMBL/GenBank/DDBJ databases">
        <title>Genomic Encyclopedia of Archaeal and Bacterial Type Strains, Phase II (KMG-II): from individual species to whole genera.</title>
        <authorList>
            <person name="Goeker M."/>
        </authorList>
    </citation>
    <scope>NUCLEOTIDE SEQUENCE [LARGE SCALE GENOMIC DNA]</scope>
    <source>
        <strain evidence="1 2">DSM 28354</strain>
    </source>
</reference>
<gene>
    <name evidence="1" type="ORF">CLV58_113157</name>
</gene>